<dbReference type="InterPro" id="IPR012902">
    <property type="entry name" value="N_methyl_site"/>
</dbReference>
<protein>
    <submittedName>
        <fullName evidence="2">Prepilin-type N-terminal cleavage/methylation domain-containing protein</fullName>
    </submittedName>
</protein>
<dbReference type="KEGG" id="mpar:F7D14_00265"/>
<organism evidence="2 3">
    <name type="scientific">Methylocystis parvus</name>
    <dbReference type="NCBI Taxonomy" id="134"/>
    <lineage>
        <taxon>Bacteria</taxon>
        <taxon>Pseudomonadati</taxon>
        <taxon>Pseudomonadota</taxon>
        <taxon>Alphaproteobacteria</taxon>
        <taxon>Hyphomicrobiales</taxon>
        <taxon>Methylocystaceae</taxon>
        <taxon>Methylocystis</taxon>
    </lineage>
</organism>
<keyword evidence="3" id="KW-1185">Reference proteome</keyword>
<evidence type="ECO:0000313" key="3">
    <source>
        <dbReference type="Proteomes" id="UP000422569"/>
    </source>
</evidence>
<keyword evidence="1" id="KW-0472">Membrane</keyword>
<dbReference type="Pfam" id="PF07963">
    <property type="entry name" value="N_methyl"/>
    <property type="match status" value="1"/>
</dbReference>
<feature type="transmembrane region" description="Helical" evidence="1">
    <location>
        <begin position="12"/>
        <end position="32"/>
    </location>
</feature>
<keyword evidence="1" id="KW-1133">Transmembrane helix</keyword>
<keyword evidence="1" id="KW-0812">Transmembrane</keyword>
<dbReference type="NCBIfam" id="TIGR02532">
    <property type="entry name" value="IV_pilin_GFxxxE"/>
    <property type="match status" value="1"/>
</dbReference>
<evidence type="ECO:0000313" key="2">
    <source>
        <dbReference type="EMBL" id="QGM96080.1"/>
    </source>
</evidence>
<sequence>MTQRSRDGFTLLELLLAISILSLITVAIMGGIRLGTRAWDTTRASDALDDVEGAIRAAAGLISRGYPVATEQMQQQFTAEGPPPPFAGSANAASFVALSEGGAQWGGLIVTEIGVDAGADGSELAVWTKPYRPREGLVIGRGAMKRTAILKDVAFFELSYFGAQQAQPGFGQQPQPPAWSAAWASRGGLPELVRIRIGANRLGRLVEAEATVAIRQR</sequence>
<reference evidence="2 3" key="1">
    <citation type="submission" date="2019-09" db="EMBL/GenBank/DDBJ databases">
        <title>Isolation and complete genome sequencing of Methylocystis species.</title>
        <authorList>
            <person name="Rumah B.L."/>
            <person name="Stead C.E."/>
            <person name="Stevens B.C."/>
            <person name="Minton N.P."/>
            <person name="Grosse-Honebrink A."/>
            <person name="Zhang Y."/>
        </authorList>
    </citation>
    <scope>NUCLEOTIDE SEQUENCE [LARGE SCALE GENOMIC DNA]</scope>
    <source>
        <strain evidence="2 3">BRCS2</strain>
    </source>
</reference>
<dbReference type="Proteomes" id="UP000422569">
    <property type="component" value="Chromosome"/>
</dbReference>
<accession>A0A6B8M5H8</accession>
<name>A0A6B8M5H8_9HYPH</name>
<proteinExistence type="predicted"/>
<dbReference type="RefSeq" id="WP_016918356.1">
    <property type="nucleotide sequence ID" value="NZ_CP044331.1"/>
</dbReference>
<evidence type="ECO:0000256" key="1">
    <source>
        <dbReference type="SAM" id="Phobius"/>
    </source>
</evidence>
<dbReference type="EMBL" id="CP044331">
    <property type="protein sequence ID" value="QGM96080.1"/>
    <property type="molecule type" value="Genomic_DNA"/>
</dbReference>
<gene>
    <name evidence="2" type="ORF">F7D14_00265</name>
</gene>
<dbReference type="AlphaFoldDB" id="A0A6B8M5H8"/>